<keyword evidence="6 10" id="KW-0560">Oxidoreductase</keyword>
<dbReference type="InterPro" id="IPR037510">
    <property type="entry name" value="PdxA"/>
</dbReference>
<feature type="binding site" evidence="10">
    <location>
        <position position="264"/>
    </location>
    <ligand>
        <name>a divalent metal cation</name>
        <dbReference type="ChEBI" id="CHEBI:60240"/>
        <note>ligand shared between dimeric partners</note>
    </ligand>
</feature>
<dbReference type="PANTHER" id="PTHR30004:SF5">
    <property type="entry name" value="4-HYDROXYTHREONINE-4-PHOSPHATE DEHYDROGENASE"/>
    <property type="match status" value="1"/>
</dbReference>
<comment type="cofactor">
    <cofactor evidence="10">
        <name>Zn(2+)</name>
        <dbReference type="ChEBI" id="CHEBI:29105"/>
    </cofactor>
    <cofactor evidence="10">
        <name>Mg(2+)</name>
        <dbReference type="ChEBI" id="CHEBI:18420"/>
    </cofactor>
    <cofactor evidence="10">
        <name>Co(2+)</name>
        <dbReference type="ChEBI" id="CHEBI:48828"/>
    </cofactor>
    <text evidence="10">Binds 1 divalent metal cation per subunit. Can use ions such as Zn(2+), Mg(2+) or Co(2+).</text>
</comment>
<evidence type="ECO:0000256" key="3">
    <source>
        <dbReference type="ARBA" id="ARBA00022833"/>
    </source>
</evidence>
<dbReference type="InterPro" id="IPR005255">
    <property type="entry name" value="PdxA_fam"/>
</dbReference>
<dbReference type="Pfam" id="PF04166">
    <property type="entry name" value="PdxA"/>
    <property type="match status" value="1"/>
</dbReference>
<evidence type="ECO:0000313" key="12">
    <source>
        <dbReference type="Proteomes" id="UP000714380"/>
    </source>
</evidence>
<dbReference type="PANTHER" id="PTHR30004">
    <property type="entry name" value="4-HYDROXYTHREONINE-4-PHOSPHATE DEHYDROGENASE"/>
    <property type="match status" value="1"/>
</dbReference>
<keyword evidence="4 10" id="KW-0460">Magnesium</keyword>
<evidence type="ECO:0000256" key="5">
    <source>
        <dbReference type="ARBA" id="ARBA00022857"/>
    </source>
</evidence>
<keyword evidence="5 10" id="KW-0521">NADP</keyword>
<evidence type="ECO:0000256" key="1">
    <source>
        <dbReference type="ARBA" id="ARBA00022490"/>
    </source>
</evidence>
<feature type="binding site" evidence="10">
    <location>
        <position position="281"/>
    </location>
    <ligand>
        <name>substrate</name>
    </ligand>
</feature>
<comment type="pathway">
    <text evidence="10">Cofactor biosynthesis; pyridoxine 5'-phosphate biosynthesis; pyridoxine 5'-phosphate from D-erythrose 4-phosphate: step 4/5.</text>
</comment>
<comment type="subcellular location">
    <subcellularLocation>
        <location evidence="10">Cytoplasm</location>
    </subcellularLocation>
</comment>
<keyword evidence="8 10" id="KW-0664">Pyridoxine biosynthesis</keyword>
<evidence type="ECO:0000256" key="6">
    <source>
        <dbReference type="ARBA" id="ARBA00023002"/>
    </source>
</evidence>
<organism evidence="11 12">
    <name type="scientific">Thalassolituus marinus</name>
    <dbReference type="NCBI Taxonomy" id="671053"/>
    <lineage>
        <taxon>Bacteria</taxon>
        <taxon>Pseudomonadati</taxon>
        <taxon>Pseudomonadota</taxon>
        <taxon>Gammaproteobacteria</taxon>
        <taxon>Oceanospirillales</taxon>
        <taxon>Oceanospirillaceae</taxon>
        <taxon>Thalassolituus</taxon>
    </lineage>
</organism>
<accession>A0ABS7ZSK8</accession>
<keyword evidence="1 10" id="KW-0963">Cytoplasm</keyword>
<gene>
    <name evidence="10 11" type="primary">pdxA</name>
    <name evidence="11" type="ORF">I9W95_11510</name>
</gene>
<dbReference type="NCBIfam" id="TIGR00557">
    <property type="entry name" value="pdxA"/>
    <property type="match status" value="1"/>
</dbReference>
<dbReference type="EMBL" id="JAEDAH010000058">
    <property type="protein sequence ID" value="MCA6064233.1"/>
    <property type="molecule type" value="Genomic_DNA"/>
</dbReference>
<comment type="function">
    <text evidence="10">Catalyzes the NAD(P)-dependent oxidation of 4-(phosphooxy)-L-threonine (HTP) into 2-amino-3-oxo-4-(phosphooxy)butyric acid which spontaneously decarboxylates to form 3-amino-2-oxopropyl phosphate (AHAP).</text>
</comment>
<comment type="miscellaneous">
    <text evidence="10">The active site is located at the dimer interface.</text>
</comment>
<proteinExistence type="inferred from homology"/>
<reference evidence="11 12" key="1">
    <citation type="submission" date="2020-12" db="EMBL/GenBank/DDBJ databases">
        <title>Novel Thalassolituus-related marine hydrocarbonoclastic bacteria mediated algae-derived hydrocarbons mineralization in twilight zone of the northern South China Sea.</title>
        <authorList>
            <person name="Dong C."/>
        </authorList>
    </citation>
    <scope>NUCLEOTIDE SEQUENCE [LARGE SCALE GENOMIC DNA]</scope>
    <source>
        <strain evidence="11 12">IMCC1826</strain>
    </source>
</reference>
<keyword evidence="3 10" id="KW-0862">Zinc</keyword>
<keyword evidence="2 10" id="KW-0479">Metal-binding</keyword>
<dbReference type="HAMAP" id="MF_00536">
    <property type="entry name" value="PdxA"/>
    <property type="match status" value="1"/>
</dbReference>
<feature type="binding site" evidence="10">
    <location>
        <position position="272"/>
    </location>
    <ligand>
        <name>substrate</name>
    </ligand>
</feature>
<feature type="binding site" evidence="10">
    <location>
        <position position="134"/>
    </location>
    <ligand>
        <name>substrate</name>
    </ligand>
</feature>
<keyword evidence="9 10" id="KW-0170">Cobalt</keyword>
<feature type="binding site" evidence="10">
    <location>
        <position position="290"/>
    </location>
    <ligand>
        <name>substrate</name>
    </ligand>
</feature>
<dbReference type="GO" id="GO:0050570">
    <property type="term" value="F:4-hydroxythreonine-4-phosphate dehydrogenase activity"/>
    <property type="evidence" value="ECO:0007669"/>
    <property type="project" value="UniProtKB-EC"/>
</dbReference>
<feature type="binding site" evidence="10">
    <location>
        <position position="135"/>
    </location>
    <ligand>
        <name>substrate</name>
    </ligand>
</feature>
<evidence type="ECO:0000256" key="8">
    <source>
        <dbReference type="ARBA" id="ARBA00023096"/>
    </source>
</evidence>
<comment type="catalytic activity">
    <reaction evidence="10">
        <text>4-(phosphooxy)-L-threonine + NAD(+) = 3-amino-2-oxopropyl phosphate + CO2 + NADH</text>
        <dbReference type="Rhea" id="RHEA:32275"/>
        <dbReference type="ChEBI" id="CHEBI:16526"/>
        <dbReference type="ChEBI" id="CHEBI:57279"/>
        <dbReference type="ChEBI" id="CHEBI:57540"/>
        <dbReference type="ChEBI" id="CHEBI:57945"/>
        <dbReference type="ChEBI" id="CHEBI:58452"/>
        <dbReference type="EC" id="1.1.1.262"/>
    </reaction>
</comment>
<evidence type="ECO:0000256" key="2">
    <source>
        <dbReference type="ARBA" id="ARBA00022723"/>
    </source>
</evidence>
<feature type="binding site" evidence="10">
    <location>
        <position position="209"/>
    </location>
    <ligand>
        <name>a divalent metal cation</name>
        <dbReference type="ChEBI" id="CHEBI:60240"/>
        <note>ligand shared between dimeric partners</note>
    </ligand>
</feature>
<evidence type="ECO:0000256" key="9">
    <source>
        <dbReference type="ARBA" id="ARBA00023285"/>
    </source>
</evidence>
<dbReference type="RefSeq" id="WP_225675002.1">
    <property type="nucleotide sequence ID" value="NZ_JAEDAH010000058.1"/>
</dbReference>
<evidence type="ECO:0000313" key="11">
    <source>
        <dbReference type="EMBL" id="MCA6064233.1"/>
    </source>
</evidence>
<sequence length="327" mass="34873">MTIRLAITAGEPAGIGPDLCIQIAQQAHDCELVVIADPQLIEQRAAELELNITVRLFDDTQPAQASTAGEICVCPVTLAASVSTGKLNVENSHYVLETLRVAVQGALDMRWAGIVTAPVHKGIINDAGISFSGHTEYFRDYCGVTEVVMMLATSDLRVALVTTHLPLRDVADAITRERLHRVTRILNNDLKTFFGVAEPHILVAGLNPHAGEDGHLGREELDTISPALDELRAEGMKLTGPLPADTLYTPKHLQGADATLAMYHDQGLPVLKFHGFGRAANITLGLPVIRTSVDHGTALDLAGTGKADSGSLLTAIEVALQMAANHV</sequence>
<comment type="subunit">
    <text evidence="10">Homodimer.</text>
</comment>
<dbReference type="EC" id="1.1.1.262" evidence="10"/>
<evidence type="ECO:0000256" key="7">
    <source>
        <dbReference type="ARBA" id="ARBA00023027"/>
    </source>
</evidence>
<dbReference type="Proteomes" id="UP000714380">
    <property type="component" value="Unassembled WGS sequence"/>
</dbReference>
<evidence type="ECO:0000256" key="10">
    <source>
        <dbReference type="HAMAP-Rule" id="MF_00536"/>
    </source>
</evidence>
<dbReference type="SUPFAM" id="SSF53659">
    <property type="entry name" value="Isocitrate/Isopropylmalate dehydrogenase-like"/>
    <property type="match status" value="1"/>
</dbReference>
<comment type="caution">
    <text evidence="11">The sequence shown here is derived from an EMBL/GenBank/DDBJ whole genome shotgun (WGS) entry which is preliminary data.</text>
</comment>
<protein>
    <recommendedName>
        <fullName evidence="10">4-hydroxythreonine-4-phosphate dehydrogenase</fullName>
        <ecNumber evidence="10">1.1.1.262</ecNumber>
    </recommendedName>
    <alternativeName>
        <fullName evidence="10">4-(phosphohydroxy)-L-threonine dehydrogenase</fullName>
    </alternativeName>
</protein>
<keyword evidence="12" id="KW-1185">Reference proteome</keyword>
<keyword evidence="7 10" id="KW-0520">NAD</keyword>
<evidence type="ECO:0000256" key="4">
    <source>
        <dbReference type="ARBA" id="ARBA00022842"/>
    </source>
</evidence>
<comment type="similarity">
    <text evidence="10">Belongs to the PdxA family.</text>
</comment>
<feature type="binding site" evidence="10">
    <location>
        <position position="164"/>
    </location>
    <ligand>
        <name>a divalent metal cation</name>
        <dbReference type="ChEBI" id="CHEBI:60240"/>
        <note>ligand shared between dimeric partners</note>
    </ligand>
</feature>
<name>A0ABS7ZSK8_9GAMM</name>
<dbReference type="Gene3D" id="3.40.718.10">
    <property type="entry name" value="Isopropylmalate Dehydrogenase"/>
    <property type="match status" value="1"/>
</dbReference>